<dbReference type="PANTHER" id="PTHR32343:SF29">
    <property type="entry name" value="RNA-BINDING (RRM_RBD_RNP MOTIFS) FAMILY PROTEIN"/>
    <property type="match status" value="1"/>
</dbReference>
<reference evidence="1" key="1">
    <citation type="submission" date="2023-10" db="EMBL/GenBank/DDBJ databases">
        <title>Chromosome-level genome of the transformable northern wattle, Acacia crassicarpa.</title>
        <authorList>
            <person name="Massaro I."/>
            <person name="Sinha N.R."/>
            <person name="Poethig S."/>
            <person name="Leichty A.R."/>
        </authorList>
    </citation>
    <scope>NUCLEOTIDE SEQUENCE</scope>
    <source>
        <strain evidence="1">Acra3RX</strain>
        <tissue evidence="1">Leaf</tissue>
    </source>
</reference>
<gene>
    <name evidence="1" type="ORF">QN277_029250</name>
</gene>
<dbReference type="PANTHER" id="PTHR32343">
    <property type="entry name" value="SERINE/ARGININE-RICH SPLICING FACTOR"/>
    <property type="match status" value="1"/>
</dbReference>
<evidence type="ECO:0000313" key="2">
    <source>
        <dbReference type="Proteomes" id="UP001293593"/>
    </source>
</evidence>
<dbReference type="Gene3D" id="3.30.200.20">
    <property type="entry name" value="Phosphorylase Kinase, domain 1"/>
    <property type="match status" value="1"/>
</dbReference>
<name>A0AAE1J963_9FABA</name>
<protein>
    <submittedName>
        <fullName evidence="1">Uncharacterized protein</fullName>
    </submittedName>
</protein>
<accession>A0AAE1J963</accession>
<organism evidence="1 2">
    <name type="scientific">Acacia crassicarpa</name>
    <name type="common">northern wattle</name>
    <dbReference type="NCBI Taxonomy" id="499986"/>
    <lineage>
        <taxon>Eukaryota</taxon>
        <taxon>Viridiplantae</taxon>
        <taxon>Streptophyta</taxon>
        <taxon>Embryophyta</taxon>
        <taxon>Tracheophyta</taxon>
        <taxon>Spermatophyta</taxon>
        <taxon>Magnoliopsida</taxon>
        <taxon>eudicotyledons</taxon>
        <taxon>Gunneridae</taxon>
        <taxon>Pentapetalae</taxon>
        <taxon>rosids</taxon>
        <taxon>fabids</taxon>
        <taxon>Fabales</taxon>
        <taxon>Fabaceae</taxon>
        <taxon>Caesalpinioideae</taxon>
        <taxon>mimosoid clade</taxon>
        <taxon>Acacieae</taxon>
        <taxon>Acacia</taxon>
    </lineage>
</organism>
<dbReference type="Proteomes" id="UP001293593">
    <property type="component" value="Unassembled WGS sequence"/>
</dbReference>
<proteinExistence type="predicted"/>
<dbReference type="EMBL" id="JAWXYG010000009">
    <property type="protein sequence ID" value="KAK4263894.1"/>
    <property type="molecule type" value="Genomic_DNA"/>
</dbReference>
<sequence length="158" mass="17400">MDAKRTLREIKLLQHLDHENGASIGDHYVTIAPVEDYQLPPHVRPSGPAKKPTPATVKKAEDVVSPMLAKGFIVGKDAINRAKSFDECHFLTSNASATVVSIDHKMRLRDKLNVGIGILNEIVKEMNDKLLISEMTKSAFAAADSARLEVNDQLFVVK</sequence>
<keyword evidence="2" id="KW-1185">Reference proteome</keyword>
<evidence type="ECO:0000313" key="1">
    <source>
        <dbReference type="EMBL" id="KAK4263894.1"/>
    </source>
</evidence>
<comment type="caution">
    <text evidence="1">The sequence shown here is derived from an EMBL/GenBank/DDBJ whole genome shotgun (WGS) entry which is preliminary data.</text>
</comment>
<dbReference type="AlphaFoldDB" id="A0AAE1J963"/>